<evidence type="ECO:0000313" key="2">
    <source>
        <dbReference type="EMBL" id="KZT73140.1"/>
    </source>
</evidence>
<name>A0A165TA69_9APHY</name>
<accession>A0A165TA69</accession>
<sequence length="117" mass="11592">MCADRAGISSEPVLISWSSGTAPYFLSLVPGTDTGASPVKNFGELDGTSYTWTVDLAEGTTFTTVIKDSTGTTAFSDEQTVSSGSGTSCVNTSVTESGGSVGTASQTAATSGATTAA</sequence>
<organism evidence="2 3">
    <name type="scientific">Daedalea quercina L-15889</name>
    <dbReference type="NCBI Taxonomy" id="1314783"/>
    <lineage>
        <taxon>Eukaryota</taxon>
        <taxon>Fungi</taxon>
        <taxon>Dikarya</taxon>
        <taxon>Basidiomycota</taxon>
        <taxon>Agaricomycotina</taxon>
        <taxon>Agaricomycetes</taxon>
        <taxon>Polyporales</taxon>
        <taxon>Fomitopsis</taxon>
    </lineage>
</organism>
<feature type="compositionally biased region" description="Polar residues" evidence="1">
    <location>
        <begin position="75"/>
        <end position="96"/>
    </location>
</feature>
<dbReference type="PANTHER" id="PTHR37487">
    <property type="entry name" value="CHROMOSOME 1, WHOLE GENOME SHOTGUN SEQUENCE"/>
    <property type="match status" value="1"/>
</dbReference>
<protein>
    <submittedName>
        <fullName evidence="2">Uncharacterized protein</fullName>
    </submittedName>
</protein>
<gene>
    <name evidence="2" type="ORF">DAEQUDRAFT_662878</name>
</gene>
<proteinExistence type="predicted"/>
<reference evidence="2 3" key="1">
    <citation type="journal article" date="2016" name="Mol. Biol. Evol.">
        <title>Comparative Genomics of Early-Diverging Mushroom-Forming Fungi Provides Insights into the Origins of Lignocellulose Decay Capabilities.</title>
        <authorList>
            <person name="Nagy L.G."/>
            <person name="Riley R."/>
            <person name="Tritt A."/>
            <person name="Adam C."/>
            <person name="Daum C."/>
            <person name="Floudas D."/>
            <person name="Sun H."/>
            <person name="Yadav J.S."/>
            <person name="Pangilinan J."/>
            <person name="Larsson K.H."/>
            <person name="Matsuura K."/>
            <person name="Barry K."/>
            <person name="Labutti K."/>
            <person name="Kuo R."/>
            <person name="Ohm R.A."/>
            <person name="Bhattacharya S.S."/>
            <person name="Shirouzu T."/>
            <person name="Yoshinaga Y."/>
            <person name="Martin F.M."/>
            <person name="Grigoriev I.V."/>
            <person name="Hibbett D.S."/>
        </authorList>
    </citation>
    <scope>NUCLEOTIDE SEQUENCE [LARGE SCALE GENOMIC DNA]</scope>
    <source>
        <strain evidence="2 3">L-15889</strain>
    </source>
</reference>
<dbReference type="PANTHER" id="PTHR37487:SF2">
    <property type="entry name" value="EXPRESSED PROTEIN"/>
    <property type="match status" value="1"/>
</dbReference>
<dbReference type="STRING" id="1314783.A0A165TA69"/>
<evidence type="ECO:0000256" key="1">
    <source>
        <dbReference type="SAM" id="MobiDB-lite"/>
    </source>
</evidence>
<dbReference type="OrthoDB" id="3362246at2759"/>
<dbReference type="EMBL" id="KV429038">
    <property type="protein sequence ID" value="KZT73140.1"/>
    <property type="molecule type" value="Genomic_DNA"/>
</dbReference>
<feature type="region of interest" description="Disordered" evidence="1">
    <location>
        <begin position="75"/>
        <end position="117"/>
    </location>
</feature>
<dbReference type="Proteomes" id="UP000076727">
    <property type="component" value="Unassembled WGS sequence"/>
</dbReference>
<evidence type="ECO:0000313" key="3">
    <source>
        <dbReference type="Proteomes" id="UP000076727"/>
    </source>
</evidence>
<feature type="compositionally biased region" description="Low complexity" evidence="1">
    <location>
        <begin position="102"/>
        <end position="117"/>
    </location>
</feature>
<keyword evidence="3" id="KW-1185">Reference proteome</keyword>
<dbReference type="AlphaFoldDB" id="A0A165TA69"/>